<gene>
    <name evidence="1" type="ORF">IHE45_06G029100</name>
</gene>
<evidence type="ECO:0000313" key="1">
    <source>
        <dbReference type="EMBL" id="KAH7678987.1"/>
    </source>
</evidence>
<accession>A0ACB7VWE2</accession>
<comment type="caution">
    <text evidence="1">The sequence shown here is derived from an EMBL/GenBank/DDBJ whole genome shotgun (WGS) entry which is preliminary data.</text>
</comment>
<protein>
    <submittedName>
        <fullName evidence="1">Uncharacterized protein</fullName>
    </submittedName>
</protein>
<sequence length="42" mass="4574">MGKRVKKEKERSNGGQDGDAGCGAERGGGFGEYTRSRRCLRI</sequence>
<dbReference type="Proteomes" id="UP000827976">
    <property type="component" value="Chromosome 6"/>
</dbReference>
<reference evidence="2" key="1">
    <citation type="journal article" date="2022" name="Nat. Commun.">
        <title>Chromosome evolution and the genetic basis of agronomically important traits in greater yam.</title>
        <authorList>
            <person name="Bredeson J.V."/>
            <person name="Lyons J.B."/>
            <person name="Oniyinde I.O."/>
            <person name="Okereke N.R."/>
            <person name="Kolade O."/>
            <person name="Nnabue I."/>
            <person name="Nwadili C.O."/>
            <person name="Hribova E."/>
            <person name="Parker M."/>
            <person name="Nwogha J."/>
            <person name="Shu S."/>
            <person name="Carlson J."/>
            <person name="Kariba R."/>
            <person name="Muthemba S."/>
            <person name="Knop K."/>
            <person name="Barton G.J."/>
            <person name="Sherwood A.V."/>
            <person name="Lopez-Montes A."/>
            <person name="Asiedu R."/>
            <person name="Jamnadass R."/>
            <person name="Muchugi A."/>
            <person name="Goodstein D."/>
            <person name="Egesi C.N."/>
            <person name="Featherston J."/>
            <person name="Asfaw A."/>
            <person name="Simpson G.G."/>
            <person name="Dolezel J."/>
            <person name="Hendre P.S."/>
            <person name="Van Deynze A."/>
            <person name="Kumar P.L."/>
            <person name="Obidiegwu J.E."/>
            <person name="Bhattacharjee R."/>
            <person name="Rokhsar D.S."/>
        </authorList>
    </citation>
    <scope>NUCLEOTIDE SEQUENCE [LARGE SCALE GENOMIC DNA]</scope>
    <source>
        <strain evidence="2">cv. TDa95/00328</strain>
    </source>
</reference>
<organism evidence="1 2">
    <name type="scientific">Dioscorea alata</name>
    <name type="common">Purple yam</name>
    <dbReference type="NCBI Taxonomy" id="55571"/>
    <lineage>
        <taxon>Eukaryota</taxon>
        <taxon>Viridiplantae</taxon>
        <taxon>Streptophyta</taxon>
        <taxon>Embryophyta</taxon>
        <taxon>Tracheophyta</taxon>
        <taxon>Spermatophyta</taxon>
        <taxon>Magnoliopsida</taxon>
        <taxon>Liliopsida</taxon>
        <taxon>Dioscoreales</taxon>
        <taxon>Dioscoreaceae</taxon>
        <taxon>Dioscorea</taxon>
    </lineage>
</organism>
<name>A0ACB7VWE2_DIOAL</name>
<evidence type="ECO:0000313" key="2">
    <source>
        <dbReference type="Proteomes" id="UP000827976"/>
    </source>
</evidence>
<keyword evidence="2" id="KW-1185">Reference proteome</keyword>
<proteinExistence type="predicted"/>
<dbReference type="EMBL" id="CM037016">
    <property type="protein sequence ID" value="KAH7678987.1"/>
    <property type="molecule type" value="Genomic_DNA"/>
</dbReference>